<dbReference type="GO" id="GO:0004048">
    <property type="term" value="F:anthranilate phosphoribosyltransferase activity"/>
    <property type="evidence" value="ECO:0007669"/>
    <property type="project" value="InterPro"/>
</dbReference>
<evidence type="ECO:0000259" key="6">
    <source>
        <dbReference type="Pfam" id="PF02885"/>
    </source>
</evidence>
<accession>A0AAV4LGB5</accession>
<dbReference type="PANTHER" id="PTHR43285">
    <property type="entry name" value="ANTHRANILATE PHOSPHORIBOSYLTRANSFERASE"/>
    <property type="match status" value="1"/>
</dbReference>
<dbReference type="SUPFAM" id="SSF52418">
    <property type="entry name" value="Nucleoside phosphorylase/phosphoribosyltransferase catalytic domain"/>
    <property type="match status" value="1"/>
</dbReference>
<keyword evidence="1 7" id="KW-0328">Glycosyltransferase</keyword>
<evidence type="ECO:0000313" key="8">
    <source>
        <dbReference type="Proteomes" id="UP001057291"/>
    </source>
</evidence>
<gene>
    <name evidence="7" type="ORF">DNHGIG_23070</name>
</gene>
<dbReference type="Proteomes" id="UP001057291">
    <property type="component" value="Unassembled WGS sequence"/>
</dbReference>
<dbReference type="PANTHER" id="PTHR43285:SF2">
    <property type="entry name" value="ANTHRANILATE PHOSPHORIBOSYLTRANSFERASE"/>
    <property type="match status" value="1"/>
</dbReference>
<reference evidence="7" key="1">
    <citation type="journal article" date="2023" name="Int. J. Syst. Evol. Microbiol.">
        <title>Collibacillus ludicampi gen. nov., sp. nov., a new soil bacterium of the family Alicyclobacillaceae.</title>
        <authorList>
            <person name="Jojima T."/>
            <person name="Ioku Y."/>
            <person name="Fukuta Y."/>
            <person name="Shirasaka N."/>
            <person name="Matsumura Y."/>
            <person name="Mori M."/>
        </authorList>
    </citation>
    <scope>NUCLEOTIDE SEQUENCE</scope>
    <source>
        <strain evidence="7">TP075</strain>
    </source>
</reference>
<feature type="domain" description="Glycosyl transferase family 3 N-terminal" evidence="6">
    <location>
        <begin position="2"/>
        <end position="67"/>
    </location>
</feature>
<dbReference type="EMBL" id="BOQE01000001">
    <property type="protein sequence ID" value="GIM46758.1"/>
    <property type="molecule type" value="Genomic_DNA"/>
</dbReference>
<evidence type="ECO:0000313" key="7">
    <source>
        <dbReference type="EMBL" id="GIM46758.1"/>
    </source>
</evidence>
<comment type="caution">
    <text evidence="7">The sequence shown here is derived from an EMBL/GenBank/DDBJ whole genome shotgun (WGS) entry which is preliminary data.</text>
</comment>
<dbReference type="GO" id="GO:0000162">
    <property type="term" value="P:L-tryptophan biosynthetic process"/>
    <property type="evidence" value="ECO:0007669"/>
    <property type="project" value="UniProtKB-KW"/>
</dbReference>
<protein>
    <submittedName>
        <fullName evidence="7">Anthranilate phosphoribosyltransferase</fullName>
    </submittedName>
</protein>
<keyword evidence="2" id="KW-0808">Transferase</keyword>
<dbReference type="RefSeq" id="WP_282199815.1">
    <property type="nucleotide sequence ID" value="NZ_BOQE01000001.1"/>
</dbReference>
<keyword evidence="8" id="KW-1185">Reference proteome</keyword>
<dbReference type="InterPro" id="IPR017459">
    <property type="entry name" value="Glycosyl_Trfase_fam3_N_dom"/>
</dbReference>
<evidence type="ECO:0000256" key="4">
    <source>
        <dbReference type="ARBA" id="ARBA00023141"/>
    </source>
</evidence>
<dbReference type="SUPFAM" id="SSF47648">
    <property type="entry name" value="Nucleoside phosphorylase/phosphoribosyltransferase N-terminal domain"/>
    <property type="match status" value="1"/>
</dbReference>
<evidence type="ECO:0000256" key="1">
    <source>
        <dbReference type="ARBA" id="ARBA00022676"/>
    </source>
</evidence>
<evidence type="ECO:0000256" key="3">
    <source>
        <dbReference type="ARBA" id="ARBA00022822"/>
    </source>
</evidence>
<dbReference type="Gene3D" id="3.40.1030.10">
    <property type="entry name" value="Nucleoside phosphorylase/phosphoribosyltransferase catalytic domain"/>
    <property type="match status" value="1"/>
</dbReference>
<dbReference type="Pfam" id="PF02885">
    <property type="entry name" value="Glycos_trans_3N"/>
    <property type="match status" value="1"/>
</dbReference>
<dbReference type="Pfam" id="PF00591">
    <property type="entry name" value="Glycos_transf_3"/>
    <property type="match status" value="1"/>
</dbReference>
<evidence type="ECO:0000259" key="5">
    <source>
        <dbReference type="Pfam" id="PF00591"/>
    </source>
</evidence>
<organism evidence="7 8">
    <name type="scientific">Collibacillus ludicampi</name>
    <dbReference type="NCBI Taxonomy" id="2771369"/>
    <lineage>
        <taxon>Bacteria</taxon>
        <taxon>Bacillati</taxon>
        <taxon>Bacillota</taxon>
        <taxon>Bacilli</taxon>
        <taxon>Bacillales</taxon>
        <taxon>Alicyclobacillaceae</taxon>
        <taxon>Collibacillus</taxon>
    </lineage>
</organism>
<sequence length="340" mass="37557">MQEYIREVGRGKKGAKDLTFEQAKDAAARILDGQATDAQIGAFLLSERIKMESIDELQAFIEECRKRSTVVRHGRIGVLDCSGPYDGRAKSFAATIPVSLILAAREVPVVLHASATLPPKNGVSLLEILRELKVETEADEGSVRNQLEKVGIAFLHTETFCPPLRKLRSIREELGVRTLFNTVEKSLNLTDAAFAITGVFHTPALNKTAQLLQRAGIRKGMVVQGIDGSEDLPVNRASTICIFEGDSVEKQIINPKDYDLFYAHEPVRFTCQEQASLTLEILSGAQHPFRNMVLLNSGLRLWFVGKAKTIEEGIELAKTTLDSGEAMHKLEDWKQISSVS</sequence>
<keyword evidence="3" id="KW-0028">Amino-acid biosynthesis</keyword>
<dbReference type="InterPro" id="IPR005940">
    <property type="entry name" value="Anthranilate_Pribosyl_Tfrase"/>
</dbReference>
<keyword evidence="4" id="KW-0057">Aromatic amino acid biosynthesis</keyword>
<evidence type="ECO:0000256" key="2">
    <source>
        <dbReference type="ARBA" id="ARBA00022679"/>
    </source>
</evidence>
<dbReference type="Gene3D" id="1.20.970.10">
    <property type="entry name" value="Transferase, Pyrimidine Nucleoside Phosphorylase, Chain C"/>
    <property type="match status" value="1"/>
</dbReference>
<dbReference type="InterPro" id="IPR035902">
    <property type="entry name" value="Nuc_phospho_transferase"/>
</dbReference>
<dbReference type="AlphaFoldDB" id="A0AAV4LGB5"/>
<feature type="domain" description="Glycosyl transferase family 3" evidence="5">
    <location>
        <begin position="90"/>
        <end position="326"/>
    </location>
</feature>
<dbReference type="InterPro" id="IPR036320">
    <property type="entry name" value="Glycosyl_Trfase_fam3_N_dom_sf"/>
</dbReference>
<dbReference type="InterPro" id="IPR000312">
    <property type="entry name" value="Glycosyl_Trfase_fam3"/>
</dbReference>
<name>A0AAV4LGB5_9BACL</name>
<proteinExistence type="predicted"/>
<keyword evidence="3" id="KW-0822">Tryptophan biosynthesis</keyword>
<dbReference type="GO" id="GO:0005829">
    <property type="term" value="C:cytosol"/>
    <property type="evidence" value="ECO:0007669"/>
    <property type="project" value="TreeGrafter"/>
</dbReference>